<name>A0A1G9Y0Z2_9EURY</name>
<accession>A0A1G9Y0Z2</accession>
<evidence type="ECO:0000256" key="1">
    <source>
        <dbReference type="SAM" id="MobiDB-lite"/>
    </source>
</evidence>
<feature type="region of interest" description="Disordered" evidence="1">
    <location>
        <begin position="1"/>
        <end position="27"/>
    </location>
</feature>
<organism evidence="2 3">
    <name type="scientific">Haloarchaeobius iranensis</name>
    <dbReference type="NCBI Taxonomy" id="996166"/>
    <lineage>
        <taxon>Archaea</taxon>
        <taxon>Methanobacteriati</taxon>
        <taxon>Methanobacteriota</taxon>
        <taxon>Stenosarchaea group</taxon>
        <taxon>Halobacteria</taxon>
        <taxon>Halobacteriales</taxon>
        <taxon>Halorubellaceae</taxon>
        <taxon>Haloarchaeobius</taxon>
    </lineage>
</organism>
<keyword evidence="3" id="KW-1185">Reference proteome</keyword>
<evidence type="ECO:0000313" key="3">
    <source>
        <dbReference type="Proteomes" id="UP000199370"/>
    </source>
</evidence>
<reference evidence="2 3" key="1">
    <citation type="submission" date="2016-10" db="EMBL/GenBank/DDBJ databases">
        <authorList>
            <person name="de Groot N.N."/>
        </authorList>
    </citation>
    <scope>NUCLEOTIDE SEQUENCE [LARGE SCALE GENOMIC DNA]</scope>
    <source>
        <strain evidence="3">EB21,IBRC-M 10013,KCTC 4048</strain>
    </source>
</reference>
<proteinExistence type="predicted"/>
<protein>
    <submittedName>
        <fullName evidence="2">Uncharacterized protein</fullName>
    </submittedName>
</protein>
<dbReference type="EMBL" id="FNIA01000012">
    <property type="protein sequence ID" value="SDN02728.1"/>
    <property type="molecule type" value="Genomic_DNA"/>
</dbReference>
<dbReference type="Proteomes" id="UP000199370">
    <property type="component" value="Unassembled WGS sequence"/>
</dbReference>
<evidence type="ECO:0000313" key="2">
    <source>
        <dbReference type="EMBL" id="SDN02728.1"/>
    </source>
</evidence>
<sequence>MSEDPPEEPADDGEPTDDGEPADEDLVENTVAAQLDTEDPTPAEAVLAAGLSPLLSLGSQATGALGLPEPTVLATDVLSHPAEERFRSSARRYADRFDVPLLAPEGLSDAGTDLPVEDPLGTAAETVVRNAGRWQGQLLAQLVYEPDDPDPYLALAVLLERLERAAVGATEAHETDADTEHLLSTSLAVLARLVSLVETDTSVDDDTYRDAVLASYHVEVATGGEPGFDPSARTDAECRRIVRLQGALLAFDTFDRPADEVAALTGVGPEALLAAIGRRDTAASSA</sequence>
<gene>
    <name evidence="2" type="ORF">SAMN05192554_11295</name>
</gene>
<dbReference type="RefSeq" id="WP_089734142.1">
    <property type="nucleotide sequence ID" value="NZ_FNIA01000012.1"/>
</dbReference>
<dbReference type="AlphaFoldDB" id="A0A1G9Y0Z2"/>
<dbReference type="STRING" id="996166.SAMN05192554_11295"/>